<dbReference type="AlphaFoldDB" id="A0A183MJA1"/>
<accession>A0A183MJA1</accession>
<sequence>MCSVLHTARLLLLINIILLIRRSTGISPDIYTDPNELAFEVYSSNNTQEKSFFLIQPAMEGSIIAHLGSYNSTHFYKMASINVFLNTHIIFVYKTHSSPLYALCSLENNYLVAQQNIFILCSFRVYIQSFDSHVFSNSSCTIRTVNETECAAKLDLDFIKMQFRAHMTESLTILVKYNATAYQTNYTEPYLHYVERSDITHSLIHQSQVLPPVTAIQKPDFEWNNINHGVSNASLVQIGISGFRLNHEFSLRVAVNRSSQIHEFRLRIQFGSMIRFVRPKPSKFWGIKVIPSQYGVNLRFRNKKPDITQKLGAQINDKR</sequence>
<keyword evidence="2" id="KW-1185">Reference proteome</keyword>
<reference evidence="1 2" key="1">
    <citation type="submission" date="2018-11" db="EMBL/GenBank/DDBJ databases">
        <authorList>
            <consortium name="Pathogen Informatics"/>
        </authorList>
    </citation>
    <scope>NUCLEOTIDE SEQUENCE [LARGE SCALE GENOMIC DNA]</scope>
    <source>
        <strain evidence="1 2">Zambia</strain>
    </source>
</reference>
<evidence type="ECO:0000313" key="2">
    <source>
        <dbReference type="Proteomes" id="UP000277204"/>
    </source>
</evidence>
<dbReference type="Proteomes" id="UP000277204">
    <property type="component" value="Unassembled WGS sequence"/>
</dbReference>
<proteinExistence type="predicted"/>
<gene>
    <name evidence="1" type="ORF">SMRZ_LOCUS16126</name>
</gene>
<organism evidence="1 2">
    <name type="scientific">Schistosoma margrebowiei</name>
    <dbReference type="NCBI Taxonomy" id="48269"/>
    <lineage>
        <taxon>Eukaryota</taxon>
        <taxon>Metazoa</taxon>
        <taxon>Spiralia</taxon>
        <taxon>Lophotrochozoa</taxon>
        <taxon>Platyhelminthes</taxon>
        <taxon>Trematoda</taxon>
        <taxon>Digenea</taxon>
        <taxon>Strigeidida</taxon>
        <taxon>Schistosomatoidea</taxon>
        <taxon>Schistosomatidae</taxon>
        <taxon>Schistosoma</taxon>
    </lineage>
</organism>
<name>A0A183MJA1_9TREM</name>
<protein>
    <submittedName>
        <fullName evidence="1">Uncharacterized protein</fullName>
    </submittedName>
</protein>
<dbReference type="EMBL" id="UZAI01017067">
    <property type="protein sequence ID" value="VDP20032.1"/>
    <property type="molecule type" value="Genomic_DNA"/>
</dbReference>
<dbReference type="Pfam" id="PF19006">
    <property type="entry name" value="DUF5735"/>
    <property type="match status" value="1"/>
</dbReference>
<evidence type="ECO:0000313" key="1">
    <source>
        <dbReference type="EMBL" id="VDP20032.1"/>
    </source>
</evidence>
<dbReference type="InterPro" id="IPR043793">
    <property type="entry name" value="DUF5735"/>
</dbReference>